<keyword evidence="6" id="KW-1185">Reference proteome</keyword>
<dbReference type="GO" id="GO:0097190">
    <property type="term" value="P:apoptotic signaling pathway"/>
    <property type="evidence" value="ECO:0007669"/>
    <property type="project" value="TreeGrafter"/>
</dbReference>
<dbReference type="PANTHER" id="PTHR35084:SF1">
    <property type="entry name" value="TCF3 FUSION PARTNER"/>
    <property type="match status" value="1"/>
</dbReference>
<keyword evidence="2" id="KW-0539">Nucleus</keyword>
<comment type="subcellular location">
    <subcellularLocation>
        <location evidence="1">Nucleus</location>
    </subcellularLocation>
</comment>
<dbReference type="InterPro" id="IPR056513">
    <property type="entry name" value="INO80F"/>
</dbReference>
<dbReference type="GO" id="GO:0043065">
    <property type="term" value="P:positive regulation of apoptotic process"/>
    <property type="evidence" value="ECO:0007669"/>
    <property type="project" value="TreeGrafter"/>
</dbReference>
<feature type="region of interest" description="Disordered" evidence="3">
    <location>
        <begin position="1"/>
        <end position="25"/>
    </location>
</feature>
<evidence type="ECO:0000256" key="2">
    <source>
        <dbReference type="ARBA" id="ARBA00023242"/>
    </source>
</evidence>
<evidence type="ECO:0000313" key="5">
    <source>
        <dbReference type="EnsemblMetazoa" id="ENSAATROPP014143"/>
    </source>
</evidence>
<proteinExistence type="predicted"/>
<protein>
    <recommendedName>
        <fullName evidence="4">INO80 complex subunit F domain-containing protein</fullName>
    </recommendedName>
</protein>
<evidence type="ECO:0000259" key="4">
    <source>
        <dbReference type="Pfam" id="PF24245"/>
    </source>
</evidence>
<dbReference type="PANTHER" id="PTHR35084">
    <property type="entry name" value="TCF3 FUSION PARTNER"/>
    <property type="match status" value="1"/>
</dbReference>
<evidence type="ECO:0000256" key="3">
    <source>
        <dbReference type="SAM" id="MobiDB-lite"/>
    </source>
</evidence>
<dbReference type="GO" id="GO:0003677">
    <property type="term" value="F:DNA binding"/>
    <property type="evidence" value="ECO:0007669"/>
    <property type="project" value="TreeGrafter"/>
</dbReference>
<evidence type="ECO:0000256" key="1">
    <source>
        <dbReference type="ARBA" id="ARBA00004123"/>
    </source>
</evidence>
<evidence type="ECO:0000313" key="6">
    <source>
        <dbReference type="Proteomes" id="UP000075880"/>
    </source>
</evidence>
<accession>A0AAG5DU59</accession>
<dbReference type="GO" id="GO:0031011">
    <property type="term" value="C:Ino80 complex"/>
    <property type="evidence" value="ECO:0007669"/>
    <property type="project" value="TreeGrafter"/>
</dbReference>
<sequence length="102" mass="11842">MCKMTSGKPIKSHAIHANNDKPSEGTRIESIDAYRRGVKLLHEKCKALQRSNERLVFRLHKVRKMTKVRERDVERLKARLDNYGDGWRTAPDPAEVKEEGEE</sequence>
<feature type="domain" description="INO80 complex subunit F" evidence="4">
    <location>
        <begin position="34"/>
        <end position="80"/>
    </location>
</feature>
<dbReference type="Pfam" id="PF24245">
    <property type="entry name" value="INO80F"/>
    <property type="match status" value="1"/>
</dbReference>
<name>A0AAG5DU59_ANOAO</name>
<dbReference type="EnsemblMetazoa" id="ENSAATROPT016100">
    <property type="protein sequence ID" value="ENSAATROPP014143"/>
    <property type="gene ID" value="ENSAATROPG013176"/>
</dbReference>
<dbReference type="Proteomes" id="UP000075880">
    <property type="component" value="Unassembled WGS sequence"/>
</dbReference>
<dbReference type="AlphaFoldDB" id="A0AAG5DU59"/>
<organism evidence="5 6">
    <name type="scientific">Anopheles atroparvus</name>
    <name type="common">European mosquito</name>
    <dbReference type="NCBI Taxonomy" id="41427"/>
    <lineage>
        <taxon>Eukaryota</taxon>
        <taxon>Metazoa</taxon>
        <taxon>Ecdysozoa</taxon>
        <taxon>Arthropoda</taxon>
        <taxon>Hexapoda</taxon>
        <taxon>Insecta</taxon>
        <taxon>Pterygota</taxon>
        <taxon>Neoptera</taxon>
        <taxon>Endopterygota</taxon>
        <taxon>Diptera</taxon>
        <taxon>Nematocera</taxon>
        <taxon>Culicoidea</taxon>
        <taxon>Culicidae</taxon>
        <taxon>Anophelinae</taxon>
        <taxon>Anopheles</taxon>
    </lineage>
</organism>
<reference evidence="5" key="1">
    <citation type="submission" date="2024-04" db="UniProtKB">
        <authorList>
            <consortium name="EnsemblMetazoa"/>
        </authorList>
    </citation>
    <scope>IDENTIFICATION</scope>
    <source>
        <strain evidence="5">EBRO</strain>
    </source>
</reference>
<dbReference type="InterPro" id="IPR033555">
    <property type="entry name" value="TFPT"/>
</dbReference>